<dbReference type="InterPro" id="IPR011067">
    <property type="entry name" value="Plasmid_toxin/cell-grow_inhib"/>
</dbReference>
<comment type="similarity">
    <text evidence="1">Belongs to the CcdB toxin family.</text>
</comment>
<dbReference type="Gene3D" id="2.30.30.110">
    <property type="match status" value="1"/>
</dbReference>
<dbReference type="InterPro" id="IPR002712">
    <property type="entry name" value="CcdB"/>
</dbReference>
<protein>
    <recommendedName>
        <fullName evidence="2">Toxin CcdB</fullName>
    </recommendedName>
    <alternativeName>
        <fullName evidence="7">Cytotoxic protein CcdB</fullName>
    </alternativeName>
    <alternativeName>
        <fullName evidence="6">Protein LetD</fullName>
    </alternativeName>
</protein>
<gene>
    <name evidence="8" type="ORF">PYU98_25650</name>
</gene>
<evidence type="ECO:0000313" key="9">
    <source>
        <dbReference type="Proteomes" id="UP001213721"/>
    </source>
</evidence>
<proteinExistence type="inferred from homology"/>
<evidence type="ECO:0000256" key="3">
    <source>
        <dbReference type="ARBA" id="ARBA00022491"/>
    </source>
</evidence>
<keyword evidence="5" id="KW-0804">Transcription</keyword>
<evidence type="ECO:0000256" key="7">
    <source>
        <dbReference type="ARBA" id="ARBA00033135"/>
    </source>
</evidence>
<evidence type="ECO:0000313" key="8">
    <source>
        <dbReference type="EMBL" id="WED79445.1"/>
    </source>
</evidence>
<reference evidence="8" key="1">
    <citation type="submission" date="2023-02" db="EMBL/GenBank/DDBJ databases">
        <title>The sequence of Aeromonas allosaccharophila K520.</title>
        <authorList>
            <person name="Luo X."/>
        </authorList>
    </citation>
    <scope>NUCLEOTIDE SEQUENCE</scope>
    <source>
        <strain evidence="8">K520</strain>
        <plasmid evidence="8">pK520-TEM</plasmid>
    </source>
</reference>
<geneLocation type="plasmid" evidence="8 9">
    <name>pK520-TEM</name>
</geneLocation>
<evidence type="ECO:0000256" key="1">
    <source>
        <dbReference type="ARBA" id="ARBA00005230"/>
    </source>
</evidence>
<name>A0AAX3P1D8_9GAMM</name>
<dbReference type="RefSeq" id="WP_134997959.1">
    <property type="nucleotide sequence ID" value="NZ_CP118992.1"/>
</dbReference>
<evidence type="ECO:0000256" key="6">
    <source>
        <dbReference type="ARBA" id="ARBA00029628"/>
    </source>
</evidence>
<accession>A0AAX3P1D8</accession>
<dbReference type="EMBL" id="CP118992">
    <property type="protein sequence ID" value="WED79445.1"/>
    <property type="molecule type" value="Genomic_DNA"/>
</dbReference>
<keyword evidence="8" id="KW-0614">Plasmid</keyword>
<keyword evidence="3" id="KW-0678">Repressor</keyword>
<dbReference type="Proteomes" id="UP001213721">
    <property type="component" value="Plasmid pK520-TEM"/>
</dbReference>
<dbReference type="GO" id="GO:0006276">
    <property type="term" value="P:plasmid maintenance"/>
    <property type="evidence" value="ECO:0007669"/>
    <property type="project" value="InterPro"/>
</dbReference>
<evidence type="ECO:0000256" key="5">
    <source>
        <dbReference type="ARBA" id="ARBA00023163"/>
    </source>
</evidence>
<sequence length="102" mass="11431">MQFTIYRNKGNARAYPYLLDVQSDIIGELATRMVIPLFPLVAFTGRPAQRLNPVIIVEGDKYLVMTQDMAAVRLAQLGDEVTGVQESRQLIKDAIDFLFDGV</sequence>
<dbReference type="SUPFAM" id="SSF50118">
    <property type="entry name" value="Cell growth inhibitor/plasmid maintenance toxic component"/>
    <property type="match status" value="1"/>
</dbReference>
<keyword evidence="4" id="KW-0805">Transcription regulation</keyword>
<evidence type="ECO:0000256" key="2">
    <source>
        <dbReference type="ARBA" id="ARBA00015075"/>
    </source>
</evidence>
<evidence type="ECO:0000256" key="4">
    <source>
        <dbReference type="ARBA" id="ARBA00023015"/>
    </source>
</evidence>
<dbReference type="GO" id="GO:0008657">
    <property type="term" value="F:DNA topoisomerase type II (double strand cut, ATP-hydrolyzing) inhibitor activity"/>
    <property type="evidence" value="ECO:0007669"/>
    <property type="project" value="InterPro"/>
</dbReference>
<dbReference type="Pfam" id="PF01845">
    <property type="entry name" value="CcdB"/>
    <property type="match status" value="1"/>
</dbReference>
<organism evidence="8 9">
    <name type="scientific">Aeromonas allosaccharophila</name>
    <dbReference type="NCBI Taxonomy" id="656"/>
    <lineage>
        <taxon>Bacteria</taxon>
        <taxon>Pseudomonadati</taxon>
        <taxon>Pseudomonadota</taxon>
        <taxon>Gammaproteobacteria</taxon>
        <taxon>Aeromonadales</taxon>
        <taxon>Aeromonadaceae</taxon>
        <taxon>Aeromonas</taxon>
    </lineage>
</organism>
<dbReference type="AlphaFoldDB" id="A0AAX3P1D8"/>